<proteinExistence type="predicted"/>
<dbReference type="EMBL" id="CM023485">
    <property type="protein sequence ID" value="KAH6930822.1"/>
    <property type="molecule type" value="Genomic_DNA"/>
</dbReference>
<reference evidence="1" key="1">
    <citation type="submission" date="2020-05" db="EMBL/GenBank/DDBJ databases">
        <title>Large-scale comparative analyses of tick genomes elucidate their genetic diversity and vector capacities.</title>
        <authorList>
            <person name="Jia N."/>
            <person name="Wang J."/>
            <person name="Shi W."/>
            <person name="Du L."/>
            <person name="Sun Y."/>
            <person name="Zhan W."/>
            <person name="Jiang J."/>
            <person name="Wang Q."/>
            <person name="Zhang B."/>
            <person name="Ji P."/>
            <person name="Sakyi L.B."/>
            <person name="Cui X."/>
            <person name="Yuan T."/>
            <person name="Jiang B."/>
            <person name="Yang W."/>
            <person name="Lam T.T.-Y."/>
            <person name="Chang Q."/>
            <person name="Ding S."/>
            <person name="Wang X."/>
            <person name="Zhu J."/>
            <person name="Ruan X."/>
            <person name="Zhao L."/>
            <person name="Wei J."/>
            <person name="Que T."/>
            <person name="Du C."/>
            <person name="Cheng J."/>
            <person name="Dai P."/>
            <person name="Han X."/>
            <person name="Huang E."/>
            <person name="Gao Y."/>
            <person name="Liu J."/>
            <person name="Shao H."/>
            <person name="Ye R."/>
            <person name="Li L."/>
            <person name="Wei W."/>
            <person name="Wang X."/>
            <person name="Wang C."/>
            <person name="Yang T."/>
            <person name="Huo Q."/>
            <person name="Li W."/>
            <person name="Guo W."/>
            <person name="Chen H."/>
            <person name="Zhou L."/>
            <person name="Ni X."/>
            <person name="Tian J."/>
            <person name="Zhou Y."/>
            <person name="Sheng Y."/>
            <person name="Liu T."/>
            <person name="Pan Y."/>
            <person name="Xia L."/>
            <person name="Li J."/>
            <person name="Zhao F."/>
            <person name="Cao W."/>
        </authorList>
    </citation>
    <scope>NUCLEOTIDE SEQUENCE</scope>
    <source>
        <strain evidence="1">Hyas-2018</strain>
    </source>
</reference>
<gene>
    <name evidence="1" type="ORF">HPB50_019700</name>
</gene>
<organism evidence="1 2">
    <name type="scientific">Hyalomma asiaticum</name>
    <name type="common">Tick</name>
    <dbReference type="NCBI Taxonomy" id="266040"/>
    <lineage>
        <taxon>Eukaryota</taxon>
        <taxon>Metazoa</taxon>
        <taxon>Ecdysozoa</taxon>
        <taxon>Arthropoda</taxon>
        <taxon>Chelicerata</taxon>
        <taxon>Arachnida</taxon>
        <taxon>Acari</taxon>
        <taxon>Parasitiformes</taxon>
        <taxon>Ixodida</taxon>
        <taxon>Ixodoidea</taxon>
        <taxon>Ixodidae</taxon>
        <taxon>Hyalomminae</taxon>
        <taxon>Hyalomma</taxon>
    </lineage>
</organism>
<accession>A0ACB7S9S8</accession>
<protein>
    <submittedName>
        <fullName evidence="1">Uncharacterized protein</fullName>
    </submittedName>
</protein>
<evidence type="ECO:0000313" key="1">
    <source>
        <dbReference type="EMBL" id="KAH6930822.1"/>
    </source>
</evidence>
<dbReference type="Proteomes" id="UP000821845">
    <property type="component" value="Chromosome 5"/>
</dbReference>
<evidence type="ECO:0000313" key="2">
    <source>
        <dbReference type="Proteomes" id="UP000821845"/>
    </source>
</evidence>
<keyword evidence="2" id="KW-1185">Reference proteome</keyword>
<sequence length="147" mass="15090">MPCTITITFNSLAAEVPVAPKLLPDLPDAPLVKAPTNSPRSTTPDDQHAAPHAPVALATRIDSTTAEASGHSLAQPPIQCTCSLPPEAHVTGDAMHPAPAFELLASGSTLGSSSPTVCTPANVSPSNPNMHFHEPLTHAINSKAIIT</sequence>
<comment type="caution">
    <text evidence="1">The sequence shown here is derived from an EMBL/GenBank/DDBJ whole genome shotgun (WGS) entry which is preliminary data.</text>
</comment>
<name>A0ACB7S9S8_HYAAI</name>